<feature type="transmembrane region" description="Helical" evidence="1">
    <location>
        <begin position="66"/>
        <end position="81"/>
    </location>
</feature>
<keyword evidence="1" id="KW-0472">Membrane</keyword>
<evidence type="ECO:0000256" key="1">
    <source>
        <dbReference type="SAM" id="Phobius"/>
    </source>
</evidence>
<feature type="transmembrane region" description="Helical" evidence="1">
    <location>
        <begin position="6"/>
        <end position="26"/>
    </location>
</feature>
<dbReference type="EMBL" id="JACJVQ010000013">
    <property type="protein sequence ID" value="MBB6635285.1"/>
    <property type="molecule type" value="Genomic_DNA"/>
</dbReference>
<dbReference type="AlphaFoldDB" id="A0A841SYI5"/>
<protein>
    <submittedName>
        <fullName evidence="2">SdpI family protein</fullName>
    </submittedName>
</protein>
<keyword evidence="3" id="KW-1185">Reference proteome</keyword>
<dbReference type="Proteomes" id="UP000535838">
    <property type="component" value="Unassembled WGS sequence"/>
</dbReference>
<accession>A0A841SYI5</accession>
<proteinExistence type="predicted"/>
<evidence type="ECO:0000313" key="2">
    <source>
        <dbReference type="EMBL" id="MBB6635285.1"/>
    </source>
</evidence>
<gene>
    <name evidence="2" type="ORF">H7B67_14290</name>
</gene>
<sequence length="117" mass="13474">MEQSQIANLILTFIIALIMFVGGAILKKYPPKERNAIYGYRTQRSMKNMELWNEGNRYSAVKMQQYGILFLIAGCILSLLFKSVVITFLLMGLMALTFILLFVRVEKRLKEMESNKG</sequence>
<dbReference type="Pfam" id="PF13630">
    <property type="entry name" value="SdpI"/>
    <property type="match status" value="1"/>
</dbReference>
<name>A0A841SYI5_9BACL</name>
<comment type="caution">
    <text evidence="2">The sequence shown here is derived from an EMBL/GenBank/DDBJ whole genome shotgun (WGS) entry which is preliminary data.</text>
</comment>
<evidence type="ECO:0000313" key="3">
    <source>
        <dbReference type="Proteomes" id="UP000535838"/>
    </source>
</evidence>
<organism evidence="2 3">
    <name type="scientific">Cohnella thailandensis</name>
    <dbReference type="NCBI Taxonomy" id="557557"/>
    <lineage>
        <taxon>Bacteria</taxon>
        <taxon>Bacillati</taxon>
        <taxon>Bacillota</taxon>
        <taxon>Bacilli</taxon>
        <taxon>Bacillales</taxon>
        <taxon>Paenibacillaceae</taxon>
        <taxon>Cohnella</taxon>
    </lineage>
</organism>
<keyword evidence="1" id="KW-1133">Transmembrane helix</keyword>
<keyword evidence="1" id="KW-0812">Transmembrane</keyword>
<reference evidence="2 3" key="1">
    <citation type="submission" date="2020-08" db="EMBL/GenBank/DDBJ databases">
        <title>Cohnella phylogeny.</title>
        <authorList>
            <person name="Dunlap C."/>
        </authorList>
    </citation>
    <scope>NUCLEOTIDE SEQUENCE [LARGE SCALE GENOMIC DNA]</scope>
    <source>
        <strain evidence="2 3">DSM 25241</strain>
    </source>
</reference>
<dbReference type="InterPro" id="IPR025962">
    <property type="entry name" value="SdpI/YhfL"/>
</dbReference>